<dbReference type="PANTHER" id="PTHR33420:SF25">
    <property type="entry name" value="PROTEIN FIMF"/>
    <property type="match status" value="1"/>
</dbReference>
<protein>
    <submittedName>
        <fullName evidence="2">Type 1 fimbrial protein</fullName>
    </submittedName>
</protein>
<dbReference type="PANTHER" id="PTHR33420">
    <property type="entry name" value="FIMBRIAL SUBUNIT ELFA-RELATED"/>
    <property type="match status" value="1"/>
</dbReference>
<accession>A0A3U4YH51</accession>
<dbReference type="InterPro" id="IPR000259">
    <property type="entry name" value="Adhesion_dom_fimbrial"/>
</dbReference>
<feature type="domain" description="Fimbrial-type adhesion" evidence="1">
    <location>
        <begin position="40"/>
        <end position="182"/>
    </location>
</feature>
<dbReference type="InterPro" id="IPR036937">
    <property type="entry name" value="Adhesion_dom_fimbrial_sf"/>
</dbReference>
<dbReference type="SUPFAM" id="SSF49401">
    <property type="entry name" value="Bacterial adhesins"/>
    <property type="match status" value="1"/>
</dbReference>
<evidence type="ECO:0000259" key="1">
    <source>
        <dbReference type="Pfam" id="PF00419"/>
    </source>
</evidence>
<dbReference type="AlphaFoldDB" id="A0A3U4YH51"/>
<gene>
    <name evidence="2" type="ORF">DPC26_23275</name>
    <name evidence="3" type="ORF">FRN22_22215</name>
</gene>
<dbReference type="EMBL" id="AAJCYU010000044">
    <property type="protein sequence ID" value="ECK7315415.1"/>
    <property type="molecule type" value="Genomic_DNA"/>
</dbReference>
<dbReference type="Gene3D" id="2.60.40.1090">
    <property type="entry name" value="Fimbrial-type adhesion domain"/>
    <property type="match status" value="1"/>
</dbReference>
<organism evidence="2">
    <name type="scientific">Salmonella enterica I</name>
    <dbReference type="NCBI Taxonomy" id="59201"/>
    <lineage>
        <taxon>Bacteria</taxon>
        <taxon>Pseudomonadati</taxon>
        <taxon>Pseudomonadota</taxon>
        <taxon>Gammaproteobacteria</taxon>
        <taxon>Enterobacterales</taxon>
        <taxon>Enterobacteriaceae</taxon>
        <taxon>Salmonella</taxon>
    </lineage>
</organism>
<dbReference type="Pfam" id="PF00419">
    <property type="entry name" value="Fimbrial"/>
    <property type="match status" value="1"/>
</dbReference>
<dbReference type="InterPro" id="IPR050263">
    <property type="entry name" value="Bact_Fimbrial_Adh_Pro"/>
</dbReference>
<sequence length="182" mass="19848">MQTWETIMIKPGWFRVFCLSSIILMMSVNEGSAADTSTVTITGTVKNRTCSLATDSKSLTVDLMKNPVKQFYKKGATASPVIFKIRLSPCGMSVTSVKVKFTGIADVNNPELLQVSGVSGIGLQFLSDLMKPIKVNQYPDVSVTLQPDKENLIIFYARLMTTGLPVNAGTFSANASFTMEFQ</sequence>
<evidence type="ECO:0000313" key="3">
    <source>
        <dbReference type="EMBL" id="ECK7315415.1"/>
    </source>
</evidence>
<dbReference type="GO" id="GO:0009289">
    <property type="term" value="C:pilus"/>
    <property type="evidence" value="ECO:0007669"/>
    <property type="project" value="InterPro"/>
</dbReference>
<evidence type="ECO:0000313" key="2">
    <source>
        <dbReference type="EMBL" id="ECI4618488.1"/>
    </source>
</evidence>
<proteinExistence type="predicted"/>
<comment type="caution">
    <text evidence="2">The sequence shown here is derived from an EMBL/GenBank/DDBJ whole genome shotgun (WGS) entry which is preliminary data.</text>
</comment>
<dbReference type="GO" id="GO:0043709">
    <property type="term" value="P:cell adhesion involved in single-species biofilm formation"/>
    <property type="evidence" value="ECO:0007669"/>
    <property type="project" value="TreeGrafter"/>
</dbReference>
<dbReference type="EMBL" id="AAIVFG010000048">
    <property type="protein sequence ID" value="ECI4618488.1"/>
    <property type="molecule type" value="Genomic_DNA"/>
</dbReference>
<dbReference type="InterPro" id="IPR008966">
    <property type="entry name" value="Adhesion_dom_sf"/>
</dbReference>
<reference evidence="2" key="1">
    <citation type="submission" date="2018-06" db="EMBL/GenBank/DDBJ databases">
        <authorList>
            <person name="Ashton P.M."/>
            <person name="Dallman T."/>
            <person name="Nair S."/>
            <person name="De Pinna E."/>
            <person name="Peters T."/>
            <person name="Grant K."/>
        </authorList>
    </citation>
    <scope>NUCLEOTIDE SEQUENCE</scope>
    <source>
        <strain evidence="2">527491</strain>
        <strain evidence="3">780192</strain>
    </source>
</reference>
<name>A0A3U4YH51_SALET</name>